<name>A0A1G6YSB7_9PROT</name>
<dbReference type="Proteomes" id="UP000183685">
    <property type="component" value="Unassembled WGS sequence"/>
</dbReference>
<proteinExistence type="predicted"/>
<accession>A0A1G6YSB7</accession>
<evidence type="ECO:0000256" key="1">
    <source>
        <dbReference type="SAM" id="Phobius"/>
    </source>
</evidence>
<evidence type="ECO:0000313" key="3">
    <source>
        <dbReference type="Proteomes" id="UP000183685"/>
    </source>
</evidence>
<dbReference type="AlphaFoldDB" id="A0A1G6YSB7"/>
<keyword evidence="1" id="KW-1133">Transmembrane helix</keyword>
<evidence type="ECO:0000313" key="2">
    <source>
        <dbReference type="EMBL" id="SDD93258.1"/>
    </source>
</evidence>
<sequence>MHPAFRKVIKWLAALTLYGFAFFGLFVAAYHGLGFSTDTDTHRVAIINETKSRLTDVKITIGRETYSTNNIGPSATLSFVAVNDTEGALGFSATLEGRKIGCSFGYITTGTYDFDLSNTHAMFWVQPDGGVRVSYGTWHTDTAPTLCGQEISAE</sequence>
<feature type="transmembrane region" description="Helical" evidence="1">
    <location>
        <begin position="12"/>
        <end position="33"/>
    </location>
</feature>
<organism evidence="2 3">
    <name type="scientific">Kordiimonas lacus</name>
    <dbReference type="NCBI Taxonomy" id="637679"/>
    <lineage>
        <taxon>Bacteria</taxon>
        <taxon>Pseudomonadati</taxon>
        <taxon>Pseudomonadota</taxon>
        <taxon>Alphaproteobacteria</taxon>
        <taxon>Kordiimonadales</taxon>
        <taxon>Kordiimonadaceae</taxon>
        <taxon>Kordiimonas</taxon>
    </lineage>
</organism>
<protein>
    <submittedName>
        <fullName evidence="2">Uncharacterized protein</fullName>
    </submittedName>
</protein>
<keyword evidence="3" id="KW-1185">Reference proteome</keyword>
<gene>
    <name evidence="2" type="ORF">SAMN04488071_1727</name>
</gene>
<dbReference type="EMBL" id="FNAK01000003">
    <property type="protein sequence ID" value="SDD93258.1"/>
    <property type="molecule type" value="Genomic_DNA"/>
</dbReference>
<dbReference type="STRING" id="637679.GCA_001550055_01408"/>
<keyword evidence="1" id="KW-0812">Transmembrane</keyword>
<reference evidence="2 3" key="1">
    <citation type="submission" date="2016-10" db="EMBL/GenBank/DDBJ databases">
        <authorList>
            <person name="de Groot N.N."/>
        </authorList>
    </citation>
    <scope>NUCLEOTIDE SEQUENCE [LARGE SCALE GENOMIC DNA]</scope>
    <source>
        <strain evidence="2 3">CGMCC 1.9109</strain>
    </source>
</reference>
<keyword evidence="1" id="KW-0472">Membrane</keyword>
<dbReference type="RefSeq" id="WP_068302923.1">
    <property type="nucleotide sequence ID" value="NZ_FNAK01000003.1"/>
</dbReference>